<name>A0A0F8WYE2_9EURO</name>
<comment type="similarity">
    <text evidence="2 7">Belongs to the Mediator complex subunit 9 family.</text>
</comment>
<keyword evidence="8" id="KW-0175">Coiled coil</keyword>
<evidence type="ECO:0000256" key="3">
    <source>
        <dbReference type="ARBA" id="ARBA00023015"/>
    </source>
</evidence>
<evidence type="ECO:0000256" key="1">
    <source>
        <dbReference type="ARBA" id="ARBA00004123"/>
    </source>
</evidence>
<keyword evidence="5 7" id="KW-0804">Transcription</keyword>
<sequence length="211" mass="21611">MSSTAVTPLPKSSAPDTPVFKEAPSTPQPVAFPPPQTFDIIPPLHGLILRLLSTPTNAAGVANGTTTGDDGSGVAPPSSGAPGQGQNQQQQPSSAMGNDSHNNAGLLAAVPSSGSGAASAAAAAEIAALGSNLPPPLDIKNLPTEVSSIKIRIQKAHAVVENLPDIHRTVAEQESEIHELEDRIGRLKAVISDFGKRANNTRSQKTNTYGP</sequence>
<feature type="region of interest" description="Disordered" evidence="9">
    <location>
        <begin position="60"/>
        <end position="112"/>
    </location>
</feature>
<evidence type="ECO:0000256" key="2">
    <source>
        <dbReference type="ARBA" id="ARBA00008089"/>
    </source>
</evidence>
<keyword evidence="11" id="KW-1185">Reference proteome</keyword>
<evidence type="ECO:0000256" key="7">
    <source>
        <dbReference type="RuleBase" id="RU364145"/>
    </source>
</evidence>
<evidence type="ECO:0000256" key="4">
    <source>
        <dbReference type="ARBA" id="ARBA00023159"/>
    </source>
</evidence>
<comment type="subunit">
    <text evidence="7">Component of the Mediator complex.</text>
</comment>
<proteinExistence type="inferred from homology"/>
<feature type="compositionally biased region" description="Pro residues" evidence="9">
    <location>
        <begin position="26"/>
        <end position="36"/>
    </location>
</feature>
<feature type="compositionally biased region" description="Low complexity" evidence="9">
    <location>
        <begin position="60"/>
        <end position="95"/>
    </location>
</feature>
<evidence type="ECO:0000313" key="11">
    <source>
        <dbReference type="Proteomes" id="UP000034291"/>
    </source>
</evidence>
<keyword evidence="3 7" id="KW-0805">Transcription regulation</keyword>
<protein>
    <recommendedName>
        <fullName evidence="7">Mediator of RNA polymerase II transcription subunit 9</fullName>
    </recommendedName>
    <alternativeName>
        <fullName evidence="7">Mediator complex subunit 9</fullName>
    </alternativeName>
</protein>
<feature type="region of interest" description="Disordered" evidence="9">
    <location>
        <begin position="1"/>
        <end position="37"/>
    </location>
</feature>
<dbReference type="OrthoDB" id="5414694at2759"/>
<evidence type="ECO:0000256" key="5">
    <source>
        <dbReference type="ARBA" id="ARBA00023163"/>
    </source>
</evidence>
<dbReference type="AlphaFoldDB" id="A0A0F8WYE2"/>
<comment type="function">
    <text evidence="7">Component of the Mediator complex, a coactivator involved in the regulated transcription of nearly all RNA polymerase II-dependent genes. Mediator functions as a bridge to convey information from gene-specific regulatory proteins to the basal RNA polymerase II transcription machinery. Mediator is recruited to promoters by direct interactions with regulatory proteins and serves as a scaffold for the assembly of a functional preinitiation complex with RNA polymerase II and the general transcription factors.</text>
</comment>
<keyword evidence="4 7" id="KW-0010">Activator</keyword>
<feature type="coiled-coil region" evidence="8">
    <location>
        <begin position="163"/>
        <end position="190"/>
    </location>
</feature>
<dbReference type="GO" id="GO:0006357">
    <property type="term" value="P:regulation of transcription by RNA polymerase II"/>
    <property type="evidence" value="ECO:0007669"/>
    <property type="project" value="InterPro"/>
</dbReference>
<dbReference type="Proteomes" id="UP000034291">
    <property type="component" value="Unassembled WGS sequence"/>
</dbReference>
<dbReference type="GO" id="GO:0016592">
    <property type="term" value="C:mediator complex"/>
    <property type="evidence" value="ECO:0007669"/>
    <property type="project" value="InterPro"/>
</dbReference>
<dbReference type="GO" id="GO:0003712">
    <property type="term" value="F:transcription coregulator activity"/>
    <property type="evidence" value="ECO:0007669"/>
    <property type="project" value="InterPro"/>
</dbReference>
<dbReference type="Pfam" id="PF07544">
    <property type="entry name" value="Med9"/>
    <property type="match status" value="1"/>
</dbReference>
<keyword evidence="6 7" id="KW-0539">Nucleus</keyword>
<accession>A0A0F8WYE2</accession>
<evidence type="ECO:0000256" key="8">
    <source>
        <dbReference type="SAM" id="Coils"/>
    </source>
</evidence>
<reference evidence="10 11" key="1">
    <citation type="submission" date="2015-02" db="EMBL/GenBank/DDBJ databases">
        <title>Draft Genome Sequences of Two Closely-Related Aflatoxigenic Aspergillus Species Obtained from the Cote d'Ivoire.</title>
        <authorList>
            <person name="Moore G.G."/>
            <person name="Beltz S.B."/>
            <person name="Mack B.M."/>
        </authorList>
    </citation>
    <scope>NUCLEOTIDE SEQUENCE [LARGE SCALE GENOMIC DNA]</scope>
    <source>
        <strain evidence="10 11">SRRC1468</strain>
    </source>
</reference>
<comment type="subcellular location">
    <subcellularLocation>
        <location evidence="1 7">Nucleus</location>
    </subcellularLocation>
</comment>
<organism evidence="10 11">
    <name type="scientific">Aspergillus rambellii</name>
    <dbReference type="NCBI Taxonomy" id="308745"/>
    <lineage>
        <taxon>Eukaryota</taxon>
        <taxon>Fungi</taxon>
        <taxon>Dikarya</taxon>
        <taxon>Ascomycota</taxon>
        <taxon>Pezizomycotina</taxon>
        <taxon>Eurotiomycetes</taxon>
        <taxon>Eurotiomycetidae</taxon>
        <taxon>Eurotiales</taxon>
        <taxon>Aspergillaceae</taxon>
        <taxon>Aspergillus</taxon>
        <taxon>Aspergillus subgen. Nidulantes</taxon>
    </lineage>
</organism>
<gene>
    <name evidence="7" type="primary">MED9</name>
    <name evidence="10" type="ORF">ARAM_002768</name>
</gene>
<evidence type="ECO:0000256" key="6">
    <source>
        <dbReference type="ARBA" id="ARBA00023242"/>
    </source>
</evidence>
<dbReference type="InterPro" id="IPR011425">
    <property type="entry name" value="Med9"/>
</dbReference>
<evidence type="ECO:0000313" key="10">
    <source>
        <dbReference type="EMBL" id="KKK16372.1"/>
    </source>
</evidence>
<dbReference type="STRING" id="308745.A0A0F8WYE2"/>
<dbReference type="EMBL" id="JZBS01003033">
    <property type="protein sequence ID" value="KKK16372.1"/>
    <property type="molecule type" value="Genomic_DNA"/>
</dbReference>
<comment type="caution">
    <text evidence="10">The sequence shown here is derived from an EMBL/GenBank/DDBJ whole genome shotgun (WGS) entry which is preliminary data.</text>
</comment>
<evidence type="ECO:0000256" key="9">
    <source>
        <dbReference type="SAM" id="MobiDB-lite"/>
    </source>
</evidence>